<dbReference type="PANTHER" id="PTHR13710">
    <property type="entry name" value="DNA HELICASE RECQ FAMILY MEMBER"/>
    <property type="match status" value="1"/>
</dbReference>
<dbReference type="SUPFAM" id="SSF53271">
    <property type="entry name" value="PRTase-like"/>
    <property type="match status" value="1"/>
</dbReference>
<feature type="domain" description="Helicase ATP-binding" evidence="8">
    <location>
        <begin position="41"/>
        <end position="216"/>
    </location>
</feature>
<dbReference type="Pfam" id="PF00271">
    <property type="entry name" value="Helicase_C"/>
    <property type="match status" value="1"/>
</dbReference>
<dbReference type="AlphaFoldDB" id="A0A848KWQ3"/>
<keyword evidence="10" id="KW-0378">Hydrolase</keyword>
<dbReference type="GO" id="GO:0009378">
    <property type="term" value="F:four-way junction helicase activity"/>
    <property type="evidence" value="ECO:0007669"/>
    <property type="project" value="TreeGrafter"/>
</dbReference>
<dbReference type="InterPro" id="IPR014001">
    <property type="entry name" value="Helicase_ATP-bd"/>
</dbReference>
<dbReference type="Proteomes" id="UP000550729">
    <property type="component" value="Unassembled WGS sequence"/>
</dbReference>
<dbReference type="EMBL" id="JABBNB010000005">
    <property type="protein sequence ID" value="NMO00893.1"/>
    <property type="molecule type" value="Genomic_DNA"/>
</dbReference>
<protein>
    <recommendedName>
        <fullName evidence="7">DNA 3'-5' helicase</fullName>
        <ecNumber evidence="7">5.6.2.4</ecNumber>
    </recommendedName>
</protein>
<dbReference type="GO" id="GO:0030894">
    <property type="term" value="C:replisome"/>
    <property type="evidence" value="ECO:0007669"/>
    <property type="project" value="TreeGrafter"/>
</dbReference>
<dbReference type="SMART" id="SM00490">
    <property type="entry name" value="HELICc"/>
    <property type="match status" value="1"/>
</dbReference>
<dbReference type="GO" id="GO:0003677">
    <property type="term" value="F:DNA binding"/>
    <property type="evidence" value="ECO:0007669"/>
    <property type="project" value="UniProtKB-KW"/>
</dbReference>
<dbReference type="SUPFAM" id="SSF52540">
    <property type="entry name" value="P-loop containing nucleoside triphosphate hydrolases"/>
    <property type="match status" value="1"/>
</dbReference>
<dbReference type="GO" id="GO:0043138">
    <property type="term" value="F:3'-5' DNA helicase activity"/>
    <property type="evidence" value="ECO:0007669"/>
    <property type="project" value="UniProtKB-EC"/>
</dbReference>
<dbReference type="Gene3D" id="3.40.50.300">
    <property type="entry name" value="P-loop containing nucleotide triphosphate hydrolases"/>
    <property type="match status" value="2"/>
</dbReference>
<dbReference type="GO" id="GO:0006310">
    <property type="term" value="P:DNA recombination"/>
    <property type="evidence" value="ECO:0007669"/>
    <property type="project" value="TreeGrafter"/>
</dbReference>
<dbReference type="PANTHER" id="PTHR13710:SF105">
    <property type="entry name" value="ATP-DEPENDENT DNA HELICASE Q1"/>
    <property type="match status" value="1"/>
</dbReference>
<dbReference type="PROSITE" id="PS51192">
    <property type="entry name" value="HELICASE_ATP_BIND_1"/>
    <property type="match status" value="1"/>
</dbReference>
<sequence>MTTDAAPATLSPAQQQVADRVIGALAGPGAAFRPDQLRAVSALMEPAARVLVVQATGWGKSAVYWAATAIRRSEGAGPTLIVSPLLSLMRDQVAAAERAGLYAATLNSSNVDDWSAIEERLRGGDLDVLLVSPERLANPGFGRRVLDALAGNLGLLVIDEAHAISDWGHDFRPDYRRVSDVLTTLNPDTPVLATTATANARVTDDVADQLGSNTLVLRGPLARKSLHLNVINGLSPIERYGWIAQSLPGLPGSGIVYALTVADTDRLVAAIKSVHGPDYPVAAYSGQLDPSTRHRLEDALLRNEIKALVATSALGMGYDKPDLGFVVHVGSPPSPVSYYQQVGRAGRAIDESVVALLASPMDDAIWEYFATSTIPNPNHIETLLNALGEQEDPMSVPQLESVTGLRRTRIELMLKQLAVDDVVERRTDGWRATGKEWVYDQAHYDGVVAARRREADIMRDYVQGRACLMRLLVQSLDDPEPADCGQCSVCRGQLTDGLVASTDAGQLRTITTALRRDAMLLEPRKMWPGGSFGRRGRIGPDVKAEVGRVLIHADAPEWQEVLRAAQGGDAAAVGEIGDAAVATLSGWVRAAEIRPDSIVSLRLTGSELAEAVAAHLRAVGRRPGWVLPVSTGRTPDSDAPGVVEASYWRDHLGDPAEPVVGQVVLLVADASSSGWPLTIAAAKLREAGAAAVMPLLIHRTV</sequence>
<dbReference type="SMART" id="SM00487">
    <property type="entry name" value="DEXDc"/>
    <property type="match status" value="1"/>
</dbReference>
<dbReference type="GO" id="GO:0006281">
    <property type="term" value="P:DNA repair"/>
    <property type="evidence" value="ECO:0007669"/>
    <property type="project" value="TreeGrafter"/>
</dbReference>
<keyword evidence="11" id="KW-1185">Reference proteome</keyword>
<dbReference type="GO" id="GO:0005524">
    <property type="term" value="F:ATP binding"/>
    <property type="evidence" value="ECO:0007669"/>
    <property type="project" value="UniProtKB-KW"/>
</dbReference>
<keyword evidence="3" id="KW-0067">ATP-binding</keyword>
<organism evidence="10 11">
    <name type="scientific">Gordonia asplenii</name>
    <dbReference type="NCBI Taxonomy" id="2725283"/>
    <lineage>
        <taxon>Bacteria</taxon>
        <taxon>Bacillati</taxon>
        <taxon>Actinomycetota</taxon>
        <taxon>Actinomycetes</taxon>
        <taxon>Mycobacteriales</taxon>
        <taxon>Gordoniaceae</taxon>
        <taxon>Gordonia</taxon>
    </lineage>
</organism>
<evidence type="ECO:0000313" key="10">
    <source>
        <dbReference type="EMBL" id="NMO00893.1"/>
    </source>
</evidence>
<dbReference type="GO" id="GO:0043590">
    <property type="term" value="C:bacterial nucleoid"/>
    <property type="evidence" value="ECO:0007669"/>
    <property type="project" value="TreeGrafter"/>
</dbReference>
<comment type="caution">
    <text evidence="10">The sequence shown here is derived from an EMBL/GenBank/DDBJ whole genome shotgun (WGS) entry which is preliminary data.</text>
</comment>
<dbReference type="GO" id="GO:0005737">
    <property type="term" value="C:cytoplasm"/>
    <property type="evidence" value="ECO:0007669"/>
    <property type="project" value="TreeGrafter"/>
</dbReference>
<evidence type="ECO:0000256" key="5">
    <source>
        <dbReference type="ARBA" id="ARBA00023235"/>
    </source>
</evidence>
<accession>A0A848KWQ3</accession>
<dbReference type="RefSeq" id="WP_170193395.1">
    <property type="nucleotide sequence ID" value="NZ_JABBNB010000005.1"/>
</dbReference>
<evidence type="ECO:0000256" key="3">
    <source>
        <dbReference type="ARBA" id="ARBA00022840"/>
    </source>
</evidence>
<evidence type="ECO:0000256" key="1">
    <source>
        <dbReference type="ARBA" id="ARBA00005446"/>
    </source>
</evidence>
<dbReference type="PROSITE" id="PS51194">
    <property type="entry name" value="HELICASE_CTER"/>
    <property type="match status" value="1"/>
</dbReference>
<dbReference type="EC" id="5.6.2.4" evidence="7"/>
<proteinExistence type="inferred from homology"/>
<feature type="domain" description="Helicase C-terminal" evidence="9">
    <location>
        <begin position="242"/>
        <end position="400"/>
    </location>
</feature>
<dbReference type="InterPro" id="IPR029057">
    <property type="entry name" value="PRTase-like"/>
</dbReference>
<evidence type="ECO:0000256" key="6">
    <source>
        <dbReference type="ARBA" id="ARBA00034617"/>
    </source>
</evidence>
<keyword evidence="4" id="KW-0238">DNA-binding</keyword>
<dbReference type="Pfam" id="PF00270">
    <property type="entry name" value="DEAD"/>
    <property type="match status" value="1"/>
</dbReference>
<evidence type="ECO:0000256" key="4">
    <source>
        <dbReference type="ARBA" id="ARBA00023125"/>
    </source>
</evidence>
<dbReference type="InterPro" id="IPR001650">
    <property type="entry name" value="Helicase_C-like"/>
</dbReference>
<name>A0A848KWQ3_9ACTN</name>
<dbReference type="InterPro" id="IPR027417">
    <property type="entry name" value="P-loop_NTPase"/>
</dbReference>
<evidence type="ECO:0000259" key="8">
    <source>
        <dbReference type="PROSITE" id="PS51192"/>
    </source>
</evidence>
<reference evidence="10 11" key="1">
    <citation type="submission" date="2020-04" db="EMBL/GenBank/DDBJ databases">
        <title>Gordonia sp. nov. TBRC 11910.</title>
        <authorList>
            <person name="Suriyachadkun C."/>
        </authorList>
    </citation>
    <scope>NUCLEOTIDE SEQUENCE [LARGE SCALE GENOMIC DNA]</scope>
    <source>
        <strain evidence="10 11">TBRC 11910</strain>
    </source>
</reference>
<evidence type="ECO:0000259" key="9">
    <source>
        <dbReference type="PROSITE" id="PS51194"/>
    </source>
</evidence>
<evidence type="ECO:0000256" key="2">
    <source>
        <dbReference type="ARBA" id="ARBA00022741"/>
    </source>
</evidence>
<keyword evidence="5" id="KW-0413">Isomerase</keyword>
<evidence type="ECO:0000313" key="11">
    <source>
        <dbReference type="Proteomes" id="UP000550729"/>
    </source>
</evidence>
<keyword evidence="10" id="KW-0347">Helicase</keyword>
<keyword evidence="2" id="KW-0547">Nucleotide-binding</keyword>
<comment type="similarity">
    <text evidence="1">Belongs to the helicase family. RecQ subfamily.</text>
</comment>
<dbReference type="InterPro" id="IPR011545">
    <property type="entry name" value="DEAD/DEAH_box_helicase_dom"/>
</dbReference>
<evidence type="ECO:0000256" key="7">
    <source>
        <dbReference type="ARBA" id="ARBA00034808"/>
    </source>
</evidence>
<gene>
    <name evidence="10" type="ORF">HH308_06655</name>
</gene>
<comment type="catalytic activity">
    <reaction evidence="6">
        <text>Couples ATP hydrolysis with the unwinding of duplex DNA by translocating in the 3'-5' direction.</text>
        <dbReference type="EC" id="5.6.2.4"/>
    </reaction>
</comment>